<dbReference type="InterPro" id="IPR023606">
    <property type="entry name" value="CoA-Trfase_III_dom_1_sf"/>
</dbReference>
<evidence type="ECO:0000313" key="3">
    <source>
        <dbReference type="Proteomes" id="UP000054691"/>
    </source>
</evidence>
<dbReference type="EMBL" id="UGOB01000001">
    <property type="protein sequence ID" value="STX46506.1"/>
    <property type="molecule type" value="Genomic_DNA"/>
</dbReference>
<evidence type="ECO:0000313" key="2">
    <source>
        <dbReference type="EMBL" id="STX46506.1"/>
    </source>
</evidence>
<evidence type="ECO:0000313" key="4">
    <source>
        <dbReference type="Proteomes" id="UP000254476"/>
    </source>
</evidence>
<organism evidence="2 4">
    <name type="scientific">Legionella gratiana</name>
    <dbReference type="NCBI Taxonomy" id="45066"/>
    <lineage>
        <taxon>Bacteria</taxon>
        <taxon>Pseudomonadati</taxon>
        <taxon>Pseudomonadota</taxon>
        <taxon>Gammaproteobacteria</taxon>
        <taxon>Legionellales</taxon>
        <taxon>Legionellaceae</taxon>
        <taxon>Legionella</taxon>
    </lineage>
</organism>
<sequence>MELFIALLQLLETPMHHVDNVTIIGNDPILPSPFLIGEAGAAVIAIIGYVSSELWTLRNHRAQKISVTVKDAAIAQRSHEYIKVIDGDCLDLWSPISGFYQTQDNRWIQLHCNFPHHQQGVISFLHCENNKTSVTAAVKNWQADQLEEALANLGLCAALVRTPDEWKKHPQSQAIENLPLIEIIKIGASKPEPLPKGNRPLSGIKVLDLTRVIAGPVCGKTLAEHGATVMLISSPELPYILPLVIDTGFGKLSAYLDLNKNKDIGRLIQLIKKTDIFVQAYRPGGLAEKGLSPEMLAKYRPGIIYITFSAYSHRGPWANRHGYDSLVQSATGIVHEQSDSKIPKHLPAQSLDYLTGFLAAAGAMEALRRRTIDGGSYLVRVSLAQTAHWFKQLGRVIEDFSPYKIPTSEQIKYLLTHTTTEFGEIEHLLPVLKMSETPPYWDKPSLPLGVNQPKWP</sequence>
<dbReference type="OrthoDB" id="9058532at2"/>
<dbReference type="Gene3D" id="3.40.50.10540">
    <property type="entry name" value="Crotonobetainyl-coa:carnitine coa-transferase, domain 1"/>
    <property type="match status" value="1"/>
</dbReference>
<reference evidence="2 4" key="2">
    <citation type="submission" date="2018-06" db="EMBL/GenBank/DDBJ databases">
        <authorList>
            <consortium name="Pathogen Informatics"/>
            <person name="Doyle S."/>
        </authorList>
    </citation>
    <scope>NUCLEOTIDE SEQUENCE [LARGE SCALE GENOMIC DNA]</scope>
    <source>
        <strain evidence="2 4">NCTC12388</strain>
    </source>
</reference>
<dbReference type="EC" id="2.8.3.-" evidence="2"/>
<dbReference type="InterPro" id="IPR003673">
    <property type="entry name" value="CoA-Trfase_fam_III"/>
</dbReference>
<proteinExistence type="predicted"/>
<dbReference type="SUPFAM" id="SSF89796">
    <property type="entry name" value="CoA-transferase family III (CaiB/BaiF)"/>
    <property type="match status" value="2"/>
</dbReference>
<dbReference type="STRING" id="45066.Lgra_1360"/>
<dbReference type="GO" id="GO:0016740">
    <property type="term" value="F:transferase activity"/>
    <property type="evidence" value="ECO:0007669"/>
    <property type="project" value="UniProtKB-KW"/>
</dbReference>
<dbReference type="PANTHER" id="PTHR48228">
    <property type="entry name" value="SUCCINYL-COA--D-CITRAMALATE COA-TRANSFERASE"/>
    <property type="match status" value="1"/>
</dbReference>
<dbReference type="Pfam" id="PF02515">
    <property type="entry name" value="CoA_transf_3"/>
    <property type="match status" value="1"/>
</dbReference>
<dbReference type="RefSeq" id="WP_058498503.1">
    <property type="nucleotide sequence ID" value="NZ_CAAAHW010000010.1"/>
</dbReference>
<dbReference type="Proteomes" id="UP000254476">
    <property type="component" value="Unassembled WGS sequence"/>
</dbReference>
<dbReference type="PANTHER" id="PTHR48228:SF4">
    <property type="entry name" value="BLR3030 PROTEIN"/>
    <property type="match status" value="1"/>
</dbReference>
<evidence type="ECO:0000313" key="1">
    <source>
        <dbReference type="EMBL" id="KTD11902.1"/>
    </source>
</evidence>
<gene>
    <name evidence="2" type="primary">caiB</name>
    <name evidence="1" type="ORF">Lgra_1360</name>
    <name evidence="2" type="ORF">NCTC12388_03272</name>
</gene>
<protein>
    <submittedName>
        <fullName evidence="2">Acyl CoA transferase/carnitine dehydratase</fullName>
        <ecNumber evidence="2">2.8.3.-</ecNumber>
    </submittedName>
</protein>
<reference evidence="1 3" key="1">
    <citation type="submission" date="2015-11" db="EMBL/GenBank/DDBJ databases">
        <title>Genomic analysis of 38 Legionella species identifies large and diverse effector repertoires.</title>
        <authorList>
            <person name="Burstein D."/>
            <person name="Amaro F."/>
            <person name="Zusman T."/>
            <person name="Lifshitz Z."/>
            <person name="Cohen O."/>
            <person name="Gilbert J.A."/>
            <person name="Pupko T."/>
            <person name="Shuman H.A."/>
            <person name="Segal G."/>
        </authorList>
    </citation>
    <scope>NUCLEOTIDE SEQUENCE [LARGE SCALE GENOMIC DNA]</scope>
    <source>
        <strain evidence="1 3">Lyon 8420412</strain>
    </source>
</reference>
<dbReference type="InterPro" id="IPR050509">
    <property type="entry name" value="CoA-transferase_III"/>
</dbReference>
<keyword evidence="2" id="KW-0808">Transferase</keyword>
<dbReference type="AlphaFoldDB" id="A0A378JGM7"/>
<accession>A0A378JGM7</accession>
<keyword evidence="3" id="KW-1185">Reference proteome</keyword>
<dbReference type="EMBL" id="LNYE01000020">
    <property type="protein sequence ID" value="KTD11902.1"/>
    <property type="molecule type" value="Genomic_DNA"/>
</dbReference>
<name>A0A378JGM7_9GAMM</name>
<dbReference type="Proteomes" id="UP000054691">
    <property type="component" value="Unassembled WGS sequence"/>
</dbReference>